<organism evidence="1 2">
    <name type="scientific">Chrysochromulina tobinii</name>
    <dbReference type="NCBI Taxonomy" id="1460289"/>
    <lineage>
        <taxon>Eukaryota</taxon>
        <taxon>Haptista</taxon>
        <taxon>Haptophyta</taxon>
        <taxon>Prymnesiophyceae</taxon>
        <taxon>Prymnesiales</taxon>
        <taxon>Chrysochromulinaceae</taxon>
        <taxon>Chrysochromulina</taxon>
    </lineage>
</organism>
<name>A0A0M0K9K9_9EUKA</name>
<feature type="non-terminal residue" evidence="1">
    <location>
        <position position="1"/>
    </location>
</feature>
<proteinExistence type="predicted"/>
<protein>
    <submittedName>
        <fullName evidence="1">Uncharacterized protein</fullName>
    </submittedName>
</protein>
<keyword evidence="2" id="KW-1185">Reference proteome</keyword>
<sequence>IRLVGPRPYQPADSGAELFEREHLARGVGQAPGCLV</sequence>
<evidence type="ECO:0000313" key="1">
    <source>
        <dbReference type="EMBL" id="KOO35098.1"/>
    </source>
</evidence>
<dbReference type="AlphaFoldDB" id="A0A0M0K9K9"/>
<reference evidence="2" key="1">
    <citation type="journal article" date="2015" name="PLoS Genet.">
        <title>Genome Sequence and Transcriptome Analyses of Chrysochromulina tobin: Metabolic Tools for Enhanced Algal Fitness in the Prominent Order Prymnesiales (Haptophyceae).</title>
        <authorList>
            <person name="Hovde B.T."/>
            <person name="Deodato C.R."/>
            <person name="Hunsperger H.M."/>
            <person name="Ryken S.A."/>
            <person name="Yost W."/>
            <person name="Jha R.K."/>
            <person name="Patterson J."/>
            <person name="Monnat R.J. Jr."/>
            <person name="Barlow S.B."/>
            <person name="Starkenburg S.R."/>
            <person name="Cattolico R.A."/>
        </authorList>
    </citation>
    <scope>NUCLEOTIDE SEQUENCE</scope>
    <source>
        <strain evidence="2">CCMP291</strain>
    </source>
</reference>
<dbReference type="EMBL" id="JWZX01000985">
    <property type="protein sequence ID" value="KOO35098.1"/>
    <property type="molecule type" value="Genomic_DNA"/>
</dbReference>
<comment type="caution">
    <text evidence="1">The sequence shown here is derived from an EMBL/GenBank/DDBJ whole genome shotgun (WGS) entry which is preliminary data.</text>
</comment>
<evidence type="ECO:0000313" key="2">
    <source>
        <dbReference type="Proteomes" id="UP000037460"/>
    </source>
</evidence>
<gene>
    <name evidence="1" type="ORF">Ctob_016311</name>
</gene>
<dbReference type="Proteomes" id="UP000037460">
    <property type="component" value="Unassembled WGS sequence"/>
</dbReference>
<accession>A0A0M0K9K9</accession>